<dbReference type="Gene3D" id="3.50.50.60">
    <property type="entry name" value="FAD/NAD(P)-binding domain"/>
    <property type="match status" value="2"/>
</dbReference>
<dbReference type="InterPro" id="IPR036188">
    <property type="entry name" value="FAD/NAD-bd_sf"/>
</dbReference>
<organism evidence="2 3">
    <name type="scientific">Streptomyces silvensis</name>
    <dbReference type="NCBI Taxonomy" id="1765722"/>
    <lineage>
        <taxon>Bacteria</taxon>
        <taxon>Bacillati</taxon>
        <taxon>Actinomycetota</taxon>
        <taxon>Actinomycetes</taxon>
        <taxon>Kitasatosporales</taxon>
        <taxon>Streptomycetaceae</taxon>
        <taxon>Streptomyces</taxon>
    </lineage>
</organism>
<dbReference type="STRING" id="1765722.AT728_06890"/>
<protein>
    <recommendedName>
        <fullName evidence="4">Monooxygenase</fullName>
    </recommendedName>
</protein>
<dbReference type="PANTHER" id="PTHR43422">
    <property type="entry name" value="THIAMINE THIAZOLE SYNTHASE"/>
    <property type="match status" value="1"/>
</dbReference>
<feature type="region of interest" description="Disordered" evidence="1">
    <location>
        <begin position="170"/>
        <end position="207"/>
    </location>
</feature>
<dbReference type="SUPFAM" id="SSF51905">
    <property type="entry name" value="FAD/NAD(P)-binding domain"/>
    <property type="match status" value="1"/>
</dbReference>
<dbReference type="AlphaFoldDB" id="A0A0W7X745"/>
<accession>A0A0W7X745</accession>
<name>A0A0W7X745_9ACTN</name>
<gene>
    <name evidence="2" type="ORF">AT728_06890</name>
</gene>
<reference evidence="2 3" key="1">
    <citation type="submission" date="2015-12" db="EMBL/GenBank/DDBJ databases">
        <title>Draft genome sequence of Streptomyces silvensis ATCC 53525, a producer of novel hormone antagonists.</title>
        <authorList>
            <person name="Johnston C.W."/>
            <person name="Li Y."/>
            <person name="Magarvey N.A."/>
        </authorList>
    </citation>
    <scope>NUCLEOTIDE SEQUENCE [LARGE SCALE GENOMIC DNA]</scope>
    <source>
        <strain evidence="2 3">ATCC 53525</strain>
    </source>
</reference>
<dbReference type="PRINTS" id="PR00420">
    <property type="entry name" value="RNGMNOXGNASE"/>
</dbReference>
<dbReference type="EMBL" id="LOCL01000029">
    <property type="protein sequence ID" value="KUF18766.1"/>
    <property type="molecule type" value="Genomic_DNA"/>
</dbReference>
<evidence type="ECO:0008006" key="4">
    <source>
        <dbReference type="Google" id="ProtNLM"/>
    </source>
</evidence>
<dbReference type="Proteomes" id="UP000054804">
    <property type="component" value="Unassembled WGS sequence"/>
</dbReference>
<sequence>MGQSTRSVPRNSRWGRAVVVGGGYAGLVTARVLADHFTEVLVLERDALRSDSGVHPHVPQGYHAHALLARGGEALERLFPGLRDRLGDLGAPVFDYGERISFLLPTGYAPADPVGVSVQTCTRDELERRLRERVSALPQVRLLAATRCETVTASAPGRLDQVHYRTAKTTTDTATDTATKPGTDTGTDTGTGTDTNTGTGTGTGMDADTDAVTTVTADLVVDASGRSTSVDRWLSDAGLPTSGKAVVKAKITYTSACYVRPPQDRQDFDIAYQMTFAPGVPRGGVVLAVEHHRWMCSLFGFDQHVPPTDDEGYLGFARTLGNPRIAEQIVSGTREGEIHRYTNPGNEWRLHHKNSRWPERLIAIGDALCVFNPVYGQGLTVAALEAELLGGLLRRRRAAESGLDGLSRAYHRATARLIQVPWTLASSSDLMWAPGGQPPAARFAHWYNQRVFALAVHEPDVWARFVRVLNMTAPPSLLFRPAVVAKVARHAIFRRGVEKRGARSTRG</sequence>
<evidence type="ECO:0000313" key="2">
    <source>
        <dbReference type="EMBL" id="KUF18766.1"/>
    </source>
</evidence>
<dbReference type="OrthoDB" id="9790035at2"/>
<keyword evidence="3" id="KW-1185">Reference proteome</keyword>
<dbReference type="PANTHER" id="PTHR43422:SF3">
    <property type="entry name" value="THIAMINE THIAZOLE SYNTHASE"/>
    <property type="match status" value="1"/>
</dbReference>
<evidence type="ECO:0000313" key="3">
    <source>
        <dbReference type="Proteomes" id="UP000054804"/>
    </source>
</evidence>
<comment type="caution">
    <text evidence="2">The sequence shown here is derived from an EMBL/GenBank/DDBJ whole genome shotgun (WGS) entry which is preliminary data.</text>
</comment>
<proteinExistence type="predicted"/>
<evidence type="ECO:0000256" key="1">
    <source>
        <dbReference type="SAM" id="MobiDB-lite"/>
    </source>
</evidence>
<dbReference type="RefSeq" id="WP_058846925.1">
    <property type="nucleotide sequence ID" value="NZ_LOCL01000029.1"/>
</dbReference>